<gene>
    <name evidence="2" type="ORF">IAG44_19470</name>
</gene>
<dbReference type="RefSeq" id="WP_187748367.1">
    <property type="nucleotide sequence ID" value="NZ_CP060828.1"/>
</dbReference>
<reference evidence="2 3" key="1">
    <citation type="submission" date="2020-08" db="EMBL/GenBank/DDBJ databases">
        <title>A novel species.</title>
        <authorList>
            <person name="Gao J."/>
        </authorList>
    </citation>
    <scope>NUCLEOTIDE SEQUENCE [LARGE SCALE GENOMIC DNA]</scope>
    <source>
        <strain evidence="2 3">CRXT-G-22</strain>
    </source>
</reference>
<feature type="chain" id="PRO_5028941908" description="DUF3551 domain-containing protein" evidence="1">
    <location>
        <begin position="28"/>
        <end position="90"/>
    </location>
</feature>
<keyword evidence="3" id="KW-1185">Reference proteome</keyword>
<feature type="signal peptide" evidence="1">
    <location>
        <begin position="1"/>
        <end position="27"/>
    </location>
</feature>
<dbReference type="AlphaFoldDB" id="A0A7H0IF31"/>
<evidence type="ECO:0000256" key="1">
    <source>
        <dbReference type="SAM" id="SignalP"/>
    </source>
</evidence>
<protein>
    <recommendedName>
        <fullName evidence="4">DUF3551 domain-containing protein</fullName>
    </recommendedName>
</protein>
<evidence type="ECO:0000313" key="2">
    <source>
        <dbReference type="EMBL" id="QNP71397.1"/>
    </source>
</evidence>
<proteinExistence type="predicted"/>
<evidence type="ECO:0000313" key="3">
    <source>
        <dbReference type="Proteomes" id="UP000516052"/>
    </source>
</evidence>
<name>A0A7H0IF31_9ACTN</name>
<organism evidence="2 3">
    <name type="scientific">Streptomyces roseirectus</name>
    <dbReference type="NCBI Taxonomy" id="2768066"/>
    <lineage>
        <taxon>Bacteria</taxon>
        <taxon>Bacillati</taxon>
        <taxon>Actinomycetota</taxon>
        <taxon>Actinomycetes</taxon>
        <taxon>Kitasatosporales</taxon>
        <taxon>Streptomycetaceae</taxon>
        <taxon>Streptomyces</taxon>
    </lineage>
</organism>
<evidence type="ECO:0008006" key="4">
    <source>
        <dbReference type="Google" id="ProtNLM"/>
    </source>
</evidence>
<keyword evidence="1" id="KW-0732">Signal</keyword>
<dbReference type="KEGG" id="sroi:IAG44_19470"/>
<dbReference type="EMBL" id="CP060828">
    <property type="protein sequence ID" value="QNP71397.1"/>
    <property type="molecule type" value="Genomic_DNA"/>
</dbReference>
<dbReference type="Proteomes" id="UP000516052">
    <property type="component" value="Chromosome"/>
</dbReference>
<sequence length="90" mass="9257">MKRTSLAALLLAVPLALSMVSTTAAQALPVPRTVGSAVSVSPSASAPADDAFWTGCQQNSWAVKGCAQYGMVEAGRRACAGGYQYYCVTP</sequence>
<accession>A0A7H0IF31</accession>